<feature type="region of interest" description="Disordered" evidence="1">
    <location>
        <begin position="410"/>
        <end position="434"/>
    </location>
</feature>
<feature type="compositionally biased region" description="Basic residues" evidence="1">
    <location>
        <begin position="660"/>
        <end position="676"/>
    </location>
</feature>
<dbReference type="InterPro" id="IPR037856">
    <property type="entry name" value="Sdc1/DPY30"/>
</dbReference>
<feature type="compositionally biased region" description="Acidic residues" evidence="1">
    <location>
        <begin position="26"/>
        <end position="94"/>
    </location>
</feature>
<feature type="compositionally biased region" description="Basic and acidic residues" evidence="1">
    <location>
        <begin position="140"/>
        <end position="151"/>
    </location>
</feature>
<feature type="region of interest" description="Disordered" evidence="1">
    <location>
        <begin position="626"/>
        <end position="676"/>
    </location>
</feature>
<feature type="compositionally biased region" description="Acidic residues" evidence="1">
    <location>
        <begin position="571"/>
        <end position="587"/>
    </location>
</feature>
<organism evidence="2 3">
    <name type="scientific">Puccinia graminis f. sp. tritici</name>
    <dbReference type="NCBI Taxonomy" id="56615"/>
    <lineage>
        <taxon>Eukaryota</taxon>
        <taxon>Fungi</taxon>
        <taxon>Dikarya</taxon>
        <taxon>Basidiomycota</taxon>
        <taxon>Pucciniomycotina</taxon>
        <taxon>Pucciniomycetes</taxon>
        <taxon>Pucciniales</taxon>
        <taxon>Pucciniaceae</taxon>
        <taxon>Puccinia</taxon>
    </lineage>
</organism>
<reference evidence="2 3" key="1">
    <citation type="submission" date="2019-05" db="EMBL/GenBank/DDBJ databases">
        <title>Emergence of the Ug99 lineage of the wheat stem rust pathogen through somatic hybridization.</title>
        <authorList>
            <person name="Li F."/>
            <person name="Upadhyaya N.M."/>
            <person name="Sperschneider J."/>
            <person name="Matny O."/>
            <person name="Nguyen-Phuc H."/>
            <person name="Mago R."/>
            <person name="Raley C."/>
            <person name="Miller M.E."/>
            <person name="Silverstein K.A.T."/>
            <person name="Henningsen E."/>
            <person name="Hirsch C.D."/>
            <person name="Visser B."/>
            <person name="Pretorius Z.A."/>
            <person name="Steffenson B.J."/>
            <person name="Schwessinger B."/>
            <person name="Dodds P.N."/>
            <person name="Figueroa M."/>
        </authorList>
    </citation>
    <scope>NUCLEOTIDE SEQUENCE [LARGE SCALE GENOMIC DNA]</scope>
    <source>
        <strain evidence="2">21-0</strain>
    </source>
</reference>
<dbReference type="EMBL" id="VSWC01000093">
    <property type="protein sequence ID" value="KAA1089312.1"/>
    <property type="molecule type" value="Genomic_DNA"/>
</dbReference>
<dbReference type="InterPro" id="IPR013933">
    <property type="entry name" value="CRC_Rsc7/Swp82"/>
</dbReference>
<dbReference type="PANTHER" id="PTHR23356:SF16">
    <property type="entry name" value="DPY30 DOMAIN CONTAINING 2"/>
    <property type="match status" value="1"/>
</dbReference>
<dbReference type="AlphaFoldDB" id="A0A5B0NL38"/>
<proteinExistence type="predicted"/>
<dbReference type="PANTHER" id="PTHR23356">
    <property type="entry name" value="DPY30-RELATED"/>
    <property type="match status" value="1"/>
</dbReference>
<dbReference type="OrthoDB" id="5598844at2759"/>
<comment type="caution">
    <text evidence="2">The sequence shown here is derived from an EMBL/GenBank/DDBJ whole genome shotgun (WGS) entry which is preliminary data.</text>
</comment>
<feature type="region of interest" description="Disordered" evidence="1">
    <location>
        <begin position="561"/>
        <end position="614"/>
    </location>
</feature>
<gene>
    <name evidence="2" type="ORF">PGT21_013772</name>
</gene>
<evidence type="ECO:0000313" key="3">
    <source>
        <dbReference type="Proteomes" id="UP000324748"/>
    </source>
</evidence>
<sequence>MNRALPFTHPDLQQYTYAFQQGQEQGEYEEDDGSQEDDEGEEEGEGEEDEGEEDAAEVEDGMNEGDEEEEEEEEEDEEEEEEDEEEEDEEEEVEERGPSTLPDPAAPQMAFPLVQKPMTVRQRKELEKIARQRERQKKKEMKEREKAERLAKREQERLARIAKKEQLLLQSKAAKKAKATMDGDQRAWSIGRPMKGTGSSSQVLSRKIKVDSRIETVRRLITHTENGELHIHPSGTAGDSSGNTRWCETKVHQGVTYLVEDDELTLPSDPKGDTKVTPEGVLLGGRQYKIPTFTSKNRSNPNKHFMLSIDAARAAGYRDSLYFFRRNPLIQKLPCTQIEKDELICAGFLSGNLKSRAVTMCSARNAFKVMGARFLKDGRQVVDDYYEDAALASGANLGEVALADGLEPQDRTATNAAPGQPGDPSAGPAVADVPESTTRLPCQSAFRLALNRVNPSAAGSATLGLKTIFGGDGKAPSIAIPNDSKERRRRMASHLTAKNWMIQYCRAISEMNRHLRGIRNERMVKFPKYPSIARLAEDPSTSADNAGDEEMEWREVEVEMRLNGDGKMMEPGEEMDTKEEPDDDDDNNSNAGGPSATAPEPSQVFSRITSPLPSTSTITIYGVKHSSTSQDQNNSGEGASGQAAGGGDSSRVGGSGIHPARARSPHKRFFKSRGKKAQNDWWTTTTKVVEQRPKQPVMGLLDVHTGQPHVRQDTQSTAAIWETADDLEEWTRCSKRQKLNGSQPDPQADHDPSLLKTRTIMNGPGIGRSGMSSVNDTILIETIFDDELRPSKYELLPGMWDFRSMEP</sequence>
<dbReference type="Pfam" id="PF08624">
    <property type="entry name" value="CRC_subunit"/>
    <property type="match status" value="1"/>
</dbReference>
<feature type="region of interest" description="Disordered" evidence="1">
    <location>
        <begin position="132"/>
        <end position="151"/>
    </location>
</feature>
<feature type="compositionally biased region" description="Basic and acidic residues" evidence="1">
    <location>
        <begin position="561"/>
        <end position="570"/>
    </location>
</feature>
<evidence type="ECO:0000313" key="2">
    <source>
        <dbReference type="EMBL" id="KAA1089312.1"/>
    </source>
</evidence>
<feature type="compositionally biased region" description="Gly residues" evidence="1">
    <location>
        <begin position="643"/>
        <end position="656"/>
    </location>
</feature>
<feature type="region of interest" description="Disordered" evidence="1">
    <location>
        <begin position="1"/>
        <end position="120"/>
    </location>
</feature>
<evidence type="ECO:0000256" key="1">
    <source>
        <dbReference type="SAM" id="MobiDB-lite"/>
    </source>
</evidence>
<dbReference type="GO" id="GO:0048188">
    <property type="term" value="C:Set1C/COMPASS complex"/>
    <property type="evidence" value="ECO:0007669"/>
    <property type="project" value="InterPro"/>
</dbReference>
<keyword evidence="3" id="KW-1185">Reference proteome</keyword>
<protein>
    <submittedName>
        <fullName evidence="2">Uncharacterized protein</fullName>
    </submittedName>
</protein>
<dbReference type="Proteomes" id="UP000324748">
    <property type="component" value="Unassembled WGS sequence"/>
</dbReference>
<accession>A0A5B0NL38</accession>
<name>A0A5B0NL38_PUCGR</name>